<dbReference type="Proteomes" id="UP000696931">
    <property type="component" value="Unassembled WGS sequence"/>
</dbReference>
<comment type="caution">
    <text evidence="7">The sequence shown here is derived from an EMBL/GenBank/DDBJ whole genome shotgun (WGS) entry which is preliminary data.</text>
</comment>
<keyword evidence="4 6" id="KW-0472">Membrane</keyword>
<dbReference type="Gene3D" id="1.20.1080.10">
    <property type="entry name" value="Glycerol uptake facilitator protein"/>
    <property type="match status" value="1"/>
</dbReference>
<dbReference type="InterPro" id="IPR023271">
    <property type="entry name" value="Aquaporin-like"/>
</dbReference>
<dbReference type="InterPro" id="IPR024002">
    <property type="entry name" value="For/NO2_transpt_CS"/>
</dbReference>
<dbReference type="AlphaFoldDB" id="A0A933SJR4"/>
<accession>A0A933SJR4</accession>
<evidence type="ECO:0000256" key="5">
    <source>
        <dbReference type="ARBA" id="ARBA00049660"/>
    </source>
</evidence>
<sequence>MARRAEEVGVAKAARSKRTLFALAVLAGAFIALGGVFASVAASGAGDAPWGFVRVLSGATFSLGLVLVVIGGAELFTGNVLLVMAWASRRVSTRSLLRNWLVAYAGNFVGACATAALVCLAATHELGGGAFGAYTLKTASAKLSLTFSQALVRGVLCNALVCLAVWLTYSARTTGDKIAAIVMPVAAFVAAGFEHSVANMYFVPLALFVKAWDPAFVAGAGLQGEAASLSWDAFLWRNLLPVTIGNILGGAVLVGATYWFVYMGAHRDRGGHRP</sequence>
<feature type="transmembrane region" description="Helical" evidence="6">
    <location>
        <begin position="239"/>
        <end position="261"/>
    </location>
</feature>
<keyword evidence="3 6" id="KW-1133">Transmembrane helix</keyword>
<gene>
    <name evidence="7" type="ORF">HZA61_16705</name>
</gene>
<evidence type="ECO:0000256" key="3">
    <source>
        <dbReference type="ARBA" id="ARBA00022989"/>
    </source>
</evidence>
<keyword evidence="2 6" id="KW-0812">Transmembrane</keyword>
<evidence type="ECO:0000256" key="6">
    <source>
        <dbReference type="SAM" id="Phobius"/>
    </source>
</evidence>
<evidence type="ECO:0000313" key="7">
    <source>
        <dbReference type="EMBL" id="MBI5171129.1"/>
    </source>
</evidence>
<name>A0A933SJR4_UNCEI</name>
<evidence type="ECO:0000256" key="4">
    <source>
        <dbReference type="ARBA" id="ARBA00023136"/>
    </source>
</evidence>
<protein>
    <submittedName>
        <fullName evidence="7">Formate/nitrite transporter family protein</fullName>
    </submittedName>
</protein>
<dbReference type="PANTHER" id="PTHR30520:SF6">
    <property type="entry name" value="FORMATE_NITRATE FAMILY TRANSPORTER (EUROFUNG)"/>
    <property type="match status" value="1"/>
</dbReference>
<feature type="transmembrane region" description="Helical" evidence="6">
    <location>
        <begin position="61"/>
        <end position="87"/>
    </location>
</feature>
<evidence type="ECO:0000256" key="1">
    <source>
        <dbReference type="ARBA" id="ARBA00004141"/>
    </source>
</evidence>
<feature type="transmembrane region" description="Helical" evidence="6">
    <location>
        <begin position="99"/>
        <end position="123"/>
    </location>
</feature>
<feature type="transmembrane region" description="Helical" evidence="6">
    <location>
        <begin position="178"/>
        <end position="202"/>
    </location>
</feature>
<dbReference type="PANTHER" id="PTHR30520">
    <property type="entry name" value="FORMATE TRANSPORTER-RELATED"/>
    <property type="match status" value="1"/>
</dbReference>
<feature type="transmembrane region" description="Helical" evidence="6">
    <location>
        <begin position="143"/>
        <end position="166"/>
    </location>
</feature>
<dbReference type="NCBIfam" id="TIGR00790">
    <property type="entry name" value="fnt"/>
    <property type="match status" value="1"/>
</dbReference>
<dbReference type="EMBL" id="JACRIW010000120">
    <property type="protein sequence ID" value="MBI5171129.1"/>
    <property type="molecule type" value="Genomic_DNA"/>
</dbReference>
<proteinExistence type="inferred from homology"/>
<dbReference type="GO" id="GO:0015499">
    <property type="term" value="F:formate transmembrane transporter activity"/>
    <property type="evidence" value="ECO:0007669"/>
    <property type="project" value="TreeGrafter"/>
</dbReference>
<dbReference type="Pfam" id="PF01226">
    <property type="entry name" value="Form_Nir_trans"/>
    <property type="match status" value="1"/>
</dbReference>
<dbReference type="PROSITE" id="PS01005">
    <property type="entry name" value="FORMATE_NITRITE_TP_1"/>
    <property type="match status" value="1"/>
</dbReference>
<dbReference type="InterPro" id="IPR000292">
    <property type="entry name" value="For/NO2_transpt"/>
</dbReference>
<feature type="transmembrane region" description="Helical" evidence="6">
    <location>
        <begin position="20"/>
        <end position="41"/>
    </location>
</feature>
<evidence type="ECO:0000313" key="8">
    <source>
        <dbReference type="Proteomes" id="UP000696931"/>
    </source>
</evidence>
<evidence type="ECO:0000256" key="2">
    <source>
        <dbReference type="ARBA" id="ARBA00022692"/>
    </source>
</evidence>
<comment type="similarity">
    <text evidence="5">Belongs to the FNT transporter (TC 1.A.16) family.</text>
</comment>
<dbReference type="GO" id="GO:0005886">
    <property type="term" value="C:plasma membrane"/>
    <property type="evidence" value="ECO:0007669"/>
    <property type="project" value="TreeGrafter"/>
</dbReference>
<reference evidence="7" key="1">
    <citation type="submission" date="2020-07" db="EMBL/GenBank/DDBJ databases">
        <title>Huge and variable diversity of episymbiotic CPR bacteria and DPANN archaea in groundwater ecosystems.</title>
        <authorList>
            <person name="He C.Y."/>
            <person name="Keren R."/>
            <person name="Whittaker M."/>
            <person name="Farag I.F."/>
            <person name="Doudna J."/>
            <person name="Cate J.H.D."/>
            <person name="Banfield J.F."/>
        </authorList>
    </citation>
    <scope>NUCLEOTIDE SEQUENCE</scope>
    <source>
        <strain evidence="7">NC_groundwater_1813_Pr3_B-0.1um_71_17</strain>
    </source>
</reference>
<comment type="subcellular location">
    <subcellularLocation>
        <location evidence="1">Membrane</location>
        <topology evidence="1">Multi-pass membrane protein</topology>
    </subcellularLocation>
</comment>
<organism evidence="7 8">
    <name type="scientific">Eiseniibacteriota bacterium</name>
    <dbReference type="NCBI Taxonomy" id="2212470"/>
    <lineage>
        <taxon>Bacteria</taxon>
        <taxon>Candidatus Eiseniibacteriota</taxon>
    </lineage>
</organism>